<evidence type="ECO:0000313" key="2">
    <source>
        <dbReference type="EMBL" id="MFC5404748.1"/>
    </source>
</evidence>
<dbReference type="PANTHER" id="PTHR34407:SF1">
    <property type="entry name" value="SGNH HYDROLASE-TYPE ESTERASE DOMAIN-CONTAINING PROTEIN"/>
    <property type="match status" value="1"/>
</dbReference>
<dbReference type="InterPro" id="IPR013830">
    <property type="entry name" value="SGNH_hydro"/>
</dbReference>
<dbReference type="Pfam" id="PF13472">
    <property type="entry name" value="Lipase_GDSL_2"/>
    <property type="match status" value="1"/>
</dbReference>
<accession>A0ABW0HWL3</accession>
<evidence type="ECO:0000313" key="3">
    <source>
        <dbReference type="Proteomes" id="UP001596113"/>
    </source>
</evidence>
<comment type="caution">
    <text evidence="2">The sequence shown here is derived from an EMBL/GenBank/DDBJ whole genome shotgun (WGS) entry which is preliminary data.</text>
</comment>
<evidence type="ECO:0000259" key="1">
    <source>
        <dbReference type="Pfam" id="PF13472"/>
    </source>
</evidence>
<proteinExistence type="predicted"/>
<dbReference type="InterPro" id="IPR036514">
    <property type="entry name" value="SGNH_hydro_sf"/>
</dbReference>
<dbReference type="Proteomes" id="UP001596113">
    <property type="component" value="Unassembled WGS sequence"/>
</dbReference>
<name>A0ABW0HWL3_9BACL</name>
<sequence length="360" mass="41189">MTVRTPLIRTLHALREGEVRVGFLGGSITDARPGHNWSDKIMNWLAWQYPNARFIAENAAIGATGSDSGLFRMDNDIIRRNCDLVFVEYAVNDYYVPVEQRKKSREGLIRRLLSRSTCDVVLTYTFLQAMYPEMKAGKVPDSIAEFEELADRYAISSVWMGLHAFEEVQRGALLWEEWLPDGLHPTHRGSLSYAQSVMRFLEQELNRSDVSNFTALPRQLPAPIEADHWEDIDFVPLDEVTTSGHWVVHRSSTIVWIDEMLVTSAVGAKLRFSFEGRGLVLGFDFGTYASEFTYTVDNGEPVRVKRNRESWCVDEGWYRFTLLSDQWARGTHRIEIEVVHGEDVNCRGTRFKLACIGVIK</sequence>
<dbReference type="SUPFAM" id="SSF52266">
    <property type="entry name" value="SGNH hydrolase"/>
    <property type="match status" value="1"/>
</dbReference>
<dbReference type="CDD" id="cd00229">
    <property type="entry name" value="SGNH_hydrolase"/>
    <property type="match status" value="1"/>
</dbReference>
<keyword evidence="2" id="KW-0378">Hydrolase</keyword>
<protein>
    <submittedName>
        <fullName evidence="2">SGNH/GDSL hydrolase family protein</fullName>
    </submittedName>
</protein>
<organism evidence="2 3">
    <name type="scientific">Cohnella soli</name>
    <dbReference type="NCBI Taxonomy" id="425005"/>
    <lineage>
        <taxon>Bacteria</taxon>
        <taxon>Bacillati</taxon>
        <taxon>Bacillota</taxon>
        <taxon>Bacilli</taxon>
        <taxon>Bacillales</taxon>
        <taxon>Paenibacillaceae</taxon>
        <taxon>Cohnella</taxon>
    </lineage>
</organism>
<dbReference type="EMBL" id="JBHSMI010000028">
    <property type="protein sequence ID" value="MFC5404748.1"/>
    <property type="molecule type" value="Genomic_DNA"/>
</dbReference>
<keyword evidence="3" id="KW-1185">Reference proteome</keyword>
<dbReference type="PANTHER" id="PTHR34407">
    <property type="entry name" value="EXPRESSED PROTEIN"/>
    <property type="match status" value="1"/>
</dbReference>
<gene>
    <name evidence="2" type="ORF">ACFPOF_18575</name>
</gene>
<dbReference type="Gene3D" id="3.40.50.1110">
    <property type="entry name" value="SGNH hydrolase"/>
    <property type="match status" value="1"/>
</dbReference>
<dbReference type="RefSeq" id="WP_378136046.1">
    <property type="nucleotide sequence ID" value="NZ_JBHSMI010000028.1"/>
</dbReference>
<feature type="domain" description="SGNH hydrolase-type esterase" evidence="1">
    <location>
        <begin position="23"/>
        <end position="189"/>
    </location>
</feature>
<dbReference type="GO" id="GO:0016787">
    <property type="term" value="F:hydrolase activity"/>
    <property type="evidence" value="ECO:0007669"/>
    <property type="project" value="UniProtKB-KW"/>
</dbReference>
<reference evidence="3" key="1">
    <citation type="journal article" date="2019" name="Int. J. Syst. Evol. Microbiol.">
        <title>The Global Catalogue of Microorganisms (GCM) 10K type strain sequencing project: providing services to taxonomists for standard genome sequencing and annotation.</title>
        <authorList>
            <consortium name="The Broad Institute Genomics Platform"/>
            <consortium name="The Broad Institute Genome Sequencing Center for Infectious Disease"/>
            <person name="Wu L."/>
            <person name="Ma J."/>
        </authorList>
    </citation>
    <scope>NUCLEOTIDE SEQUENCE [LARGE SCALE GENOMIC DNA]</scope>
    <source>
        <strain evidence="3">CGMCC 1.18575</strain>
    </source>
</reference>